<feature type="domain" description="Plant bHLH transcription factor ACT-like" evidence="4">
    <location>
        <begin position="71"/>
        <end position="146"/>
    </location>
</feature>
<protein>
    <recommendedName>
        <fullName evidence="4">Plant bHLH transcription factor ACT-like domain-containing protein</fullName>
    </recommendedName>
</protein>
<dbReference type="EMBL" id="JADFTS010000009">
    <property type="protein sequence ID" value="KAF9587743.1"/>
    <property type="molecule type" value="Genomic_DNA"/>
</dbReference>
<dbReference type="Pfam" id="PF22754">
    <property type="entry name" value="bHLH-TF_ACT-like_plant"/>
    <property type="match status" value="1"/>
</dbReference>
<evidence type="ECO:0000259" key="4">
    <source>
        <dbReference type="Pfam" id="PF22754"/>
    </source>
</evidence>
<accession>A0A835GYY5</accession>
<sequence length="158" mass="18110">MRRLEGSIERDFGGSKTRKKQRIKPEFTLEKKSGILIDALNYINQLKLKVEEMTKEYGELVKQGHHQPTMDVKVEKLENSCFMVRLTCEKVQDLLISLVEAFEKMGLEVLHADINSNQNFQMEAIIEAEDETLDVDSITQSVYKVLENMGVEKTGSNN</sequence>
<dbReference type="PANTHER" id="PTHR31945:SF27">
    <property type="entry name" value="TRANSCRIPTION FACTOR BHLH35-LIKE PROTEIN"/>
    <property type="match status" value="1"/>
</dbReference>
<evidence type="ECO:0000256" key="2">
    <source>
        <dbReference type="ARBA" id="ARBA00023242"/>
    </source>
</evidence>
<feature type="coiled-coil region" evidence="3">
    <location>
        <begin position="36"/>
        <end position="63"/>
    </location>
</feature>
<keyword evidence="2" id="KW-0539">Nucleus</keyword>
<dbReference type="OrthoDB" id="1057417at2759"/>
<comment type="caution">
    <text evidence="5">The sequence shown here is derived from an EMBL/GenBank/DDBJ whole genome shotgun (WGS) entry which is preliminary data.</text>
</comment>
<dbReference type="PANTHER" id="PTHR31945">
    <property type="entry name" value="TRANSCRIPTION FACTOR SCREAM2-RELATED"/>
    <property type="match status" value="1"/>
</dbReference>
<organism evidence="5 6">
    <name type="scientific">Coptis chinensis</name>
    <dbReference type="NCBI Taxonomy" id="261450"/>
    <lineage>
        <taxon>Eukaryota</taxon>
        <taxon>Viridiplantae</taxon>
        <taxon>Streptophyta</taxon>
        <taxon>Embryophyta</taxon>
        <taxon>Tracheophyta</taxon>
        <taxon>Spermatophyta</taxon>
        <taxon>Magnoliopsida</taxon>
        <taxon>Ranunculales</taxon>
        <taxon>Ranunculaceae</taxon>
        <taxon>Coptidoideae</taxon>
        <taxon>Coptis</taxon>
    </lineage>
</organism>
<dbReference type="InterPro" id="IPR054502">
    <property type="entry name" value="bHLH-TF_ACT-like_plant"/>
</dbReference>
<evidence type="ECO:0000256" key="3">
    <source>
        <dbReference type="SAM" id="Coils"/>
    </source>
</evidence>
<dbReference type="GO" id="GO:0005634">
    <property type="term" value="C:nucleus"/>
    <property type="evidence" value="ECO:0007669"/>
    <property type="project" value="UniProtKB-SubCell"/>
</dbReference>
<evidence type="ECO:0000313" key="5">
    <source>
        <dbReference type="EMBL" id="KAF9587743.1"/>
    </source>
</evidence>
<dbReference type="GO" id="GO:0043565">
    <property type="term" value="F:sequence-specific DNA binding"/>
    <property type="evidence" value="ECO:0007669"/>
    <property type="project" value="TreeGrafter"/>
</dbReference>
<evidence type="ECO:0000256" key="1">
    <source>
        <dbReference type="ARBA" id="ARBA00004123"/>
    </source>
</evidence>
<name>A0A835GYY5_9MAGN</name>
<comment type="subcellular location">
    <subcellularLocation>
        <location evidence="1">Nucleus</location>
    </subcellularLocation>
</comment>
<keyword evidence="3" id="KW-0175">Coiled coil</keyword>
<dbReference type="GO" id="GO:0003700">
    <property type="term" value="F:DNA-binding transcription factor activity"/>
    <property type="evidence" value="ECO:0007669"/>
    <property type="project" value="TreeGrafter"/>
</dbReference>
<evidence type="ECO:0000313" key="6">
    <source>
        <dbReference type="Proteomes" id="UP000631114"/>
    </source>
</evidence>
<keyword evidence="6" id="KW-1185">Reference proteome</keyword>
<reference evidence="5 6" key="1">
    <citation type="submission" date="2020-10" db="EMBL/GenBank/DDBJ databases">
        <title>The Coptis chinensis genome and diversification of protoberbering-type alkaloids.</title>
        <authorList>
            <person name="Wang B."/>
            <person name="Shu S."/>
            <person name="Song C."/>
            <person name="Liu Y."/>
        </authorList>
    </citation>
    <scope>NUCLEOTIDE SEQUENCE [LARGE SCALE GENOMIC DNA]</scope>
    <source>
        <strain evidence="5">HL-2020</strain>
        <tissue evidence="5">Leaf</tissue>
    </source>
</reference>
<dbReference type="AlphaFoldDB" id="A0A835GYY5"/>
<proteinExistence type="predicted"/>
<gene>
    <name evidence="5" type="ORF">IFM89_004720</name>
</gene>
<dbReference type="Proteomes" id="UP000631114">
    <property type="component" value="Unassembled WGS sequence"/>
</dbReference>
<dbReference type="InterPro" id="IPR051358">
    <property type="entry name" value="TF_AMS/ICE1/BHLH6-like"/>
</dbReference>